<protein>
    <submittedName>
        <fullName evidence="3">ArsA family ATPase</fullName>
    </submittedName>
</protein>
<dbReference type="InterPro" id="IPR025723">
    <property type="entry name" value="ArsA/GET3_ATPase-like"/>
</dbReference>
<reference evidence="4" key="1">
    <citation type="journal article" date="2019" name="Int. J. Syst. Evol. Microbiol.">
        <title>The Global Catalogue of Microorganisms (GCM) 10K type strain sequencing project: providing services to taxonomists for standard genome sequencing and annotation.</title>
        <authorList>
            <consortium name="The Broad Institute Genomics Platform"/>
            <consortium name="The Broad Institute Genome Sequencing Center for Infectious Disease"/>
            <person name="Wu L."/>
            <person name="Ma J."/>
        </authorList>
    </citation>
    <scope>NUCLEOTIDE SEQUENCE [LARGE SCALE GENOMIC DNA]</scope>
    <source>
        <strain evidence="4">IBRC-M 10908</strain>
    </source>
</reference>
<feature type="domain" description="ArsA/GET3 Anion-transporting ATPase-like" evidence="2">
    <location>
        <begin position="32"/>
        <end position="300"/>
    </location>
</feature>
<dbReference type="InterPro" id="IPR027417">
    <property type="entry name" value="P-loop_NTPase"/>
</dbReference>
<evidence type="ECO:0000256" key="1">
    <source>
        <dbReference type="SAM" id="MobiDB-lite"/>
    </source>
</evidence>
<dbReference type="Proteomes" id="UP001595823">
    <property type="component" value="Unassembled WGS sequence"/>
</dbReference>
<organism evidence="3 4">
    <name type="scientific">Salininema proteolyticum</name>
    <dbReference type="NCBI Taxonomy" id="1607685"/>
    <lineage>
        <taxon>Bacteria</taxon>
        <taxon>Bacillati</taxon>
        <taxon>Actinomycetota</taxon>
        <taxon>Actinomycetes</taxon>
        <taxon>Glycomycetales</taxon>
        <taxon>Glycomycetaceae</taxon>
        <taxon>Salininema</taxon>
    </lineage>
</organism>
<dbReference type="CDD" id="cd02035">
    <property type="entry name" value="ArsA"/>
    <property type="match status" value="1"/>
</dbReference>
<sequence length="393" mass="42144">MTDAPISGAPSAPHGAPSFDIDALTSDPERHIIVCCGSGGVGKTTSAAAVALNAAEKHGRKVAVMTIDPAKRLAQALGVETLDNDPRPIEGLRGGSLDAMMLDMKRTFDQVVNEQADERRASAILANPFYKALSTTFSGTQEYMAMERLGQLRTEGRWDLIVVDTPPSRSALDFLDAPARLARLMDGPLVRMLGASVPGRGKRSVLSVMGAGAAVVTRVFNKVLGGHLLTDIAEFTASLQDTFGGFRERADETFRILRGAETAFLVVAIPEDAAVEEAVYFTRRLRSEDMPVAGLVVNQCEPLLACLSADRAAAAAEVMEAVDPDGGAAEVLEVHAQMARRKHREDHVAGRFTAAFPEVPVRRVPLRGNEIADVGDLREFFAPLRSPMDRASE</sequence>
<dbReference type="Gene3D" id="3.40.50.300">
    <property type="entry name" value="P-loop containing nucleotide triphosphate hydrolases"/>
    <property type="match status" value="1"/>
</dbReference>
<name>A0ABV8TWW3_9ACTN</name>
<dbReference type="RefSeq" id="WP_380619035.1">
    <property type="nucleotide sequence ID" value="NZ_JBHSDK010000010.1"/>
</dbReference>
<dbReference type="PANTHER" id="PTHR10803">
    <property type="entry name" value="ARSENICAL PUMP-DRIVING ATPASE ARSENITE-TRANSLOCATING ATPASE"/>
    <property type="match status" value="1"/>
</dbReference>
<evidence type="ECO:0000313" key="3">
    <source>
        <dbReference type="EMBL" id="MFC4334893.1"/>
    </source>
</evidence>
<evidence type="ECO:0000259" key="2">
    <source>
        <dbReference type="Pfam" id="PF02374"/>
    </source>
</evidence>
<dbReference type="PANTHER" id="PTHR10803:SF26">
    <property type="entry name" value="ANION TRANSPORTER ATPASE-RELATED"/>
    <property type="match status" value="1"/>
</dbReference>
<proteinExistence type="predicted"/>
<evidence type="ECO:0000313" key="4">
    <source>
        <dbReference type="Proteomes" id="UP001595823"/>
    </source>
</evidence>
<feature type="region of interest" description="Disordered" evidence="1">
    <location>
        <begin position="1"/>
        <end position="23"/>
    </location>
</feature>
<dbReference type="Pfam" id="PF02374">
    <property type="entry name" value="ArsA_ATPase"/>
    <property type="match status" value="1"/>
</dbReference>
<dbReference type="SUPFAM" id="SSF52540">
    <property type="entry name" value="P-loop containing nucleoside triphosphate hydrolases"/>
    <property type="match status" value="1"/>
</dbReference>
<keyword evidence="4" id="KW-1185">Reference proteome</keyword>
<gene>
    <name evidence="3" type="ORF">ACFPET_06745</name>
</gene>
<accession>A0ABV8TWW3</accession>
<dbReference type="EMBL" id="JBHSDK010000010">
    <property type="protein sequence ID" value="MFC4334893.1"/>
    <property type="molecule type" value="Genomic_DNA"/>
</dbReference>
<comment type="caution">
    <text evidence="3">The sequence shown here is derived from an EMBL/GenBank/DDBJ whole genome shotgun (WGS) entry which is preliminary data.</text>
</comment>
<dbReference type="InterPro" id="IPR016300">
    <property type="entry name" value="ATPase_ArsA/GET3"/>
</dbReference>